<dbReference type="InterPro" id="IPR009100">
    <property type="entry name" value="AcylCoA_DH/oxidase_NM_dom_sf"/>
</dbReference>
<dbReference type="AlphaFoldDB" id="A0A4R0JZI4"/>
<comment type="caution">
    <text evidence="11">The sequence shown here is derived from an EMBL/GenBank/DDBJ whole genome shotgun (WGS) entry which is preliminary data.</text>
</comment>
<dbReference type="OrthoDB" id="142556at2"/>
<organism evidence="11 12">
    <name type="scientific">Kribbella capetownensis</name>
    <dbReference type="NCBI Taxonomy" id="1572659"/>
    <lineage>
        <taxon>Bacteria</taxon>
        <taxon>Bacillati</taxon>
        <taxon>Actinomycetota</taxon>
        <taxon>Actinomycetes</taxon>
        <taxon>Propionibacteriales</taxon>
        <taxon>Kribbellaceae</taxon>
        <taxon>Kribbella</taxon>
    </lineage>
</organism>
<comment type="similarity">
    <text evidence="2 7">Belongs to the acyl-CoA dehydrogenase family.</text>
</comment>
<dbReference type="Gene3D" id="1.20.140.10">
    <property type="entry name" value="Butyryl-CoA Dehydrogenase, subunit A, domain 3"/>
    <property type="match status" value="1"/>
</dbReference>
<sequence>MGFEPSARARELIGRVAEFIRTEIEPVEAELQAATRAAADPWQPQPVFAELQAKARKQGLWNLFLPPAEPGNEQYGEGLPNLDYAPIAELTGRSFLAPYVFNCNAPDTGNMEVLLRYGDAEQKKQWLEPLLDGAIRSAFCMTEPDVASADATNMAATAVIEGDEVVINGRKWWSTGVGHPDCQLLIFMGLTDPDAPRYARHTMVLVPRDTPGVKVERLLPTMHRYDEPHGHGEVSFTDVRVPASNILVGPGRAFEIAQGRLGPGRVHHCMRLIGLAEKALELALERGTTRTAFGKPIVNLGGNRERIADARIAINQARLLVLQTAYLLDTEGLAGALSEVSQIKVAVPRMAQDVIDMAIQLHGGGGLSDDFPLAAAWTSARALRLADGPDEVHRGVIARLELASYLPREVK</sequence>
<dbReference type="InterPro" id="IPR046373">
    <property type="entry name" value="Acyl-CoA_Oxase/DH_mid-dom_sf"/>
</dbReference>
<evidence type="ECO:0000256" key="2">
    <source>
        <dbReference type="ARBA" id="ARBA00009347"/>
    </source>
</evidence>
<dbReference type="RefSeq" id="WP_131511738.1">
    <property type="nucleotide sequence ID" value="NZ_SJKD01000001.1"/>
</dbReference>
<keyword evidence="12" id="KW-1185">Reference proteome</keyword>
<evidence type="ECO:0000256" key="7">
    <source>
        <dbReference type="RuleBase" id="RU362125"/>
    </source>
</evidence>
<gene>
    <name evidence="11" type="ORF">E0H75_04545</name>
</gene>
<dbReference type="InterPro" id="IPR050741">
    <property type="entry name" value="Acyl-CoA_dehydrogenase"/>
</dbReference>
<dbReference type="InterPro" id="IPR037069">
    <property type="entry name" value="AcylCoA_DH/ox_N_sf"/>
</dbReference>
<feature type="domain" description="Acyl-CoA oxidase/dehydrogenase middle" evidence="9">
    <location>
        <begin position="138"/>
        <end position="239"/>
    </location>
</feature>
<dbReference type="Pfam" id="PF00441">
    <property type="entry name" value="Acyl-CoA_dh_1"/>
    <property type="match status" value="1"/>
</dbReference>
<evidence type="ECO:0000259" key="9">
    <source>
        <dbReference type="Pfam" id="PF02770"/>
    </source>
</evidence>
<dbReference type="InterPro" id="IPR009075">
    <property type="entry name" value="AcylCo_DH/oxidase_C"/>
</dbReference>
<reference evidence="11 12" key="1">
    <citation type="submission" date="2019-02" db="EMBL/GenBank/DDBJ databases">
        <title>Kribbella capetownensis sp. nov. and Kribbella speibonae sp. nov., isolated from soil.</title>
        <authorList>
            <person name="Curtis S.M."/>
            <person name="Norton I."/>
            <person name="Everest G.J."/>
            <person name="Meyers P.R."/>
        </authorList>
    </citation>
    <scope>NUCLEOTIDE SEQUENCE [LARGE SCALE GENOMIC DNA]</scope>
    <source>
        <strain evidence="11 12">YM53</strain>
    </source>
</reference>
<dbReference type="Gene3D" id="1.10.540.10">
    <property type="entry name" value="Acyl-CoA dehydrogenase/oxidase, N-terminal domain"/>
    <property type="match status" value="1"/>
</dbReference>
<keyword evidence="5 7" id="KW-0274">FAD</keyword>
<dbReference type="GO" id="GO:0003995">
    <property type="term" value="F:acyl-CoA dehydrogenase activity"/>
    <property type="evidence" value="ECO:0007669"/>
    <property type="project" value="TreeGrafter"/>
</dbReference>
<evidence type="ECO:0000256" key="6">
    <source>
        <dbReference type="ARBA" id="ARBA00023002"/>
    </source>
</evidence>
<evidence type="ECO:0000256" key="3">
    <source>
        <dbReference type="ARBA" id="ARBA00011738"/>
    </source>
</evidence>
<dbReference type="GO" id="GO:0050660">
    <property type="term" value="F:flavin adenine dinucleotide binding"/>
    <property type="evidence" value="ECO:0007669"/>
    <property type="project" value="InterPro"/>
</dbReference>
<proteinExistence type="inferred from homology"/>
<dbReference type="EMBL" id="SJKD01000001">
    <property type="protein sequence ID" value="TCC53011.1"/>
    <property type="molecule type" value="Genomic_DNA"/>
</dbReference>
<evidence type="ECO:0000256" key="5">
    <source>
        <dbReference type="ARBA" id="ARBA00022827"/>
    </source>
</evidence>
<feature type="domain" description="Acyl-CoA dehydrogenase/oxidase C-terminal" evidence="8">
    <location>
        <begin position="254"/>
        <end position="399"/>
    </location>
</feature>
<evidence type="ECO:0000259" key="10">
    <source>
        <dbReference type="Pfam" id="PF02771"/>
    </source>
</evidence>
<dbReference type="PANTHER" id="PTHR48083:SF13">
    <property type="entry name" value="ACYL-COA DEHYDROGENASE FAMILY MEMBER 11"/>
    <property type="match status" value="1"/>
</dbReference>
<dbReference type="FunFam" id="2.40.110.10:FF:000002">
    <property type="entry name" value="Acyl-CoA dehydrogenase fadE12"/>
    <property type="match status" value="1"/>
</dbReference>
<keyword evidence="4 7" id="KW-0285">Flavoprotein</keyword>
<dbReference type="GO" id="GO:0005737">
    <property type="term" value="C:cytoplasm"/>
    <property type="evidence" value="ECO:0007669"/>
    <property type="project" value="TreeGrafter"/>
</dbReference>
<evidence type="ECO:0000256" key="1">
    <source>
        <dbReference type="ARBA" id="ARBA00001974"/>
    </source>
</evidence>
<dbReference type="Gene3D" id="2.40.110.10">
    <property type="entry name" value="Butyryl-CoA Dehydrogenase, subunit A, domain 2"/>
    <property type="match status" value="1"/>
</dbReference>
<accession>A0A4R0JZI4</accession>
<comment type="cofactor">
    <cofactor evidence="1 7">
        <name>FAD</name>
        <dbReference type="ChEBI" id="CHEBI:57692"/>
    </cofactor>
</comment>
<dbReference type="SUPFAM" id="SSF56645">
    <property type="entry name" value="Acyl-CoA dehydrogenase NM domain-like"/>
    <property type="match status" value="1"/>
</dbReference>
<comment type="subunit">
    <text evidence="3">Homodimer.</text>
</comment>
<dbReference type="PANTHER" id="PTHR48083">
    <property type="entry name" value="MEDIUM-CHAIN SPECIFIC ACYL-COA DEHYDROGENASE, MITOCHONDRIAL-RELATED"/>
    <property type="match status" value="1"/>
</dbReference>
<evidence type="ECO:0000259" key="8">
    <source>
        <dbReference type="Pfam" id="PF00441"/>
    </source>
</evidence>
<evidence type="ECO:0000313" key="12">
    <source>
        <dbReference type="Proteomes" id="UP000293342"/>
    </source>
</evidence>
<dbReference type="InterPro" id="IPR006091">
    <property type="entry name" value="Acyl-CoA_Oxase/DH_mid-dom"/>
</dbReference>
<dbReference type="Proteomes" id="UP000293342">
    <property type="component" value="Unassembled WGS sequence"/>
</dbReference>
<evidence type="ECO:0000313" key="11">
    <source>
        <dbReference type="EMBL" id="TCC53011.1"/>
    </source>
</evidence>
<dbReference type="GO" id="GO:0033539">
    <property type="term" value="P:fatty acid beta-oxidation using acyl-CoA dehydrogenase"/>
    <property type="evidence" value="ECO:0007669"/>
    <property type="project" value="TreeGrafter"/>
</dbReference>
<feature type="domain" description="Acyl-CoA dehydrogenase/oxidase N-terminal" evidence="10">
    <location>
        <begin position="9"/>
        <end position="133"/>
    </location>
</feature>
<dbReference type="Pfam" id="PF02771">
    <property type="entry name" value="Acyl-CoA_dh_N"/>
    <property type="match status" value="1"/>
</dbReference>
<keyword evidence="6 7" id="KW-0560">Oxidoreductase</keyword>
<dbReference type="Pfam" id="PF02770">
    <property type="entry name" value="Acyl-CoA_dh_M"/>
    <property type="match status" value="1"/>
</dbReference>
<protein>
    <submittedName>
        <fullName evidence="11">Acyl-CoA dehydrogenase</fullName>
    </submittedName>
</protein>
<dbReference type="InterPro" id="IPR013786">
    <property type="entry name" value="AcylCoA_DH/ox_N"/>
</dbReference>
<dbReference type="SUPFAM" id="SSF47203">
    <property type="entry name" value="Acyl-CoA dehydrogenase C-terminal domain-like"/>
    <property type="match status" value="1"/>
</dbReference>
<dbReference type="InterPro" id="IPR036250">
    <property type="entry name" value="AcylCo_DH-like_C"/>
</dbReference>
<name>A0A4R0JZI4_9ACTN</name>
<evidence type="ECO:0000256" key="4">
    <source>
        <dbReference type="ARBA" id="ARBA00022630"/>
    </source>
</evidence>